<reference evidence="2 3" key="1">
    <citation type="submission" date="2015-11" db="EMBL/GenBank/DDBJ databases">
        <title>Genomic analysis of 38 Legionella species identifies large and diverse effector repertoires.</title>
        <authorList>
            <person name="Burstein D."/>
            <person name="Amaro F."/>
            <person name="Zusman T."/>
            <person name="Lifshitz Z."/>
            <person name="Cohen O."/>
            <person name="Gilbert J.A."/>
            <person name="Pupko T."/>
            <person name="Shuman H.A."/>
            <person name="Segal G."/>
        </authorList>
    </citation>
    <scope>NUCLEOTIDE SEQUENCE [LARGE SCALE GENOMIC DNA]</scope>
    <source>
        <strain evidence="2 3">ATCC 49506</strain>
    </source>
</reference>
<evidence type="ECO:0000256" key="1">
    <source>
        <dbReference type="SAM" id="Coils"/>
    </source>
</evidence>
<dbReference type="RefSeq" id="WP_058504342.1">
    <property type="nucleotide sequence ID" value="NZ_CAAAIF010000001.1"/>
</dbReference>
<feature type="coiled-coil region" evidence="1">
    <location>
        <begin position="297"/>
        <end position="331"/>
    </location>
</feature>
<accession>A0A0W0WVJ2</accession>
<evidence type="ECO:0000313" key="3">
    <source>
        <dbReference type="Proteomes" id="UP000054725"/>
    </source>
</evidence>
<dbReference type="OrthoDB" id="5635994at2"/>
<dbReference type="AlphaFoldDB" id="A0A0W0WVJ2"/>
<sequence length="355" mass="41639">MKIEQLLETATRAAQKTIIGSSNYWPDVEENEYIPEFLKRYFSHHREKGTRSALWSTTAFIKKKPKRSEKVSYEAKNIKIEFNHNWVFFDRSSSGEFALRDDFDALPRDERNLKKFILLAAAGRTIRYGNCSVINAYIAWVLWDMVFNSKSTSNPIVKIEIVSHKKFDHEIVVINRPLDSKLKDPSTWGKDCWIVDGWRGATKAQSESPKTAYYPATELHQRMTELNILATKQPRKFAVRLSHEINPAEEPPSKFIERIDFHPLVTEEDEKRLRNNQSFLPQKRPYLSLVGDNRFFLNNHKEKFQRVLRDIKNKNSEVDKHQKNLIEEQEIVDAIKTPAFDSDKEENKETLRVQI</sequence>
<comment type="caution">
    <text evidence="2">The sequence shown here is derived from an EMBL/GenBank/DDBJ whole genome shotgun (WGS) entry which is preliminary data.</text>
</comment>
<keyword evidence="3" id="KW-1185">Reference proteome</keyword>
<evidence type="ECO:0000313" key="2">
    <source>
        <dbReference type="EMBL" id="KTD36334.1"/>
    </source>
</evidence>
<dbReference type="EMBL" id="LNYO01000013">
    <property type="protein sequence ID" value="KTD36334.1"/>
    <property type="molecule type" value="Genomic_DNA"/>
</dbReference>
<gene>
    <name evidence="2" type="ORF">Lnau_1318</name>
</gene>
<name>A0A0W0WVJ2_9GAMM</name>
<keyword evidence="1" id="KW-0175">Coiled coil</keyword>
<dbReference type="Proteomes" id="UP000054725">
    <property type="component" value="Unassembled WGS sequence"/>
</dbReference>
<protein>
    <submittedName>
        <fullName evidence="2">Uncharacterized protein</fullName>
    </submittedName>
</protein>
<proteinExistence type="predicted"/>
<dbReference type="PATRIC" id="fig|45070.6.peg.1384"/>
<organism evidence="2 3">
    <name type="scientific">Legionella nautarum</name>
    <dbReference type="NCBI Taxonomy" id="45070"/>
    <lineage>
        <taxon>Bacteria</taxon>
        <taxon>Pseudomonadati</taxon>
        <taxon>Pseudomonadota</taxon>
        <taxon>Gammaproteobacteria</taxon>
        <taxon>Legionellales</taxon>
        <taxon>Legionellaceae</taxon>
        <taxon>Legionella</taxon>
    </lineage>
</organism>